<dbReference type="Gene3D" id="3.90.1720.10">
    <property type="entry name" value="endopeptidase domain like (from Nostoc punctiforme)"/>
    <property type="match status" value="1"/>
</dbReference>
<feature type="domain" description="Peptidoglycan binding-like" evidence="1">
    <location>
        <begin position="171"/>
        <end position="227"/>
    </location>
</feature>
<dbReference type="SUPFAM" id="SSF54001">
    <property type="entry name" value="Cysteine proteinases"/>
    <property type="match status" value="1"/>
</dbReference>
<sequence length="232" mass="24976">MATGNDLVTLALEHLGEPYVLGALAPKNDPRWQGPWDCAEFVSWCVYQVARKLYGCFDNQGDPALADAYTGYWARDANTLGKIISVNEAARIPGAAILRLGPKIGHIVLADGQGGTVEAHSSRTGVIRHTLSGRRWDLGILVPGIAYRPGNGPDNLTPPPLIFRLTRPYMQGEKVREIQRKLMERGFLQNGVDGLFGPQTFAAVLAFQRAEGLVTDGEVGPQTAAALGVSLS</sequence>
<protein>
    <submittedName>
        <fullName evidence="2">Peptidoglycan-binding protein</fullName>
    </submittedName>
</protein>
<gene>
    <name evidence="2" type="ORF">ENW48_03620</name>
</gene>
<dbReference type="InterPro" id="IPR038765">
    <property type="entry name" value="Papain-like_cys_pep_sf"/>
</dbReference>
<dbReference type="SUPFAM" id="SSF47090">
    <property type="entry name" value="PGBD-like"/>
    <property type="match status" value="1"/>
</dbReference>
<accession>A0A7C5ALU9</accession>
<dbReference type="InterPro" id="IPR036365">
    <property type="entry name" value="PGBD-like_sf"/>
</dbReference>
<dbReference type="Pfam" id="PF01471">
    <property type="entry name" value="PG_binding_1"/>
    <property type="match status" value="1"/>
</dbReference>
<proteinExistence type="predicted"/>
<dbReference type="AlphaFoldDB" id="A0A7C5ALU9"/>
<reference evidence="2" key="1">
    <citation type="journal article" date="2020" name="mSystems">
        <title>Genome- and Community-Level Interaction Insights into Carbon Utilization and Element Cycling Functions of Hydrothermarchaeota in Hydrothermal Sediment.</title>
        <authorList>
            <person name="Zhou Z."/>
            <person name="Liu Y."/>
            <person name="Xu W."/>
            <person name="Pan J."/>
            <person name="Luo Z.H."/>
            <person name="Li M."/>
        </authorList>
    </citation>
    <scope>NUCLEOTIDE SEQUENCE [LARGE SCALE GENOMIC DNA]</scope>
    <source>
        <strain evidence="2">SpSt-853</strain>
    </source>
</reference>
<evidence type="ECO:0000313" key="2">
    <source>
        <dbReference type="EMBL" id="HGZ11292.1"/>
    </source>
</evidence>
<dbReference type="Gene3D" id="1.10.101.10">
    <property type="entry name" value="PGBD-like superfamily/PGBD"/>
    <property type="match status" value="1"/>
</dbReference>
<comment type="caution">
    <text evidence="2">The sequence shown here is derived from an EMBL/GenBank/DDBJ whole genome shotgun (WGS) entry which is preliminary data.</text>
</comment>
<dbReference type="InterPro" id="IPR036366">
    <property type="entry name" value="PGBDSf"/>
</dbReference>
<evidence type="ECO:0000259" key="1">
    <source>
        <dbReference type="Pfam" id="PF01471"/>
    </source>
</evidence>
<name>A0A7C5ALU9_9BACT</name>
<organism evidence="2">
    <name type="scientific">Desulfobacca acetoxidans</name>
    <dbReference type="NCBI Taxonomy" id="60893"/>
    <lineage>
        <taxon>Bacteria</taxon>
        <taxon>Pseudomonadati</taxon>
        <taxon>Thermodesulfobacteriota</taxon>
        <taxon>Desulfobaccia</taxon>
        <taxon>Desulfobaccales</taxon>
        <taxon>Desulfobaccaceae</taxon>
        <taxon>Desulfobacca</taxon>
    </lineage>
</organism>
<dbReference type="InterPro" id="IPR002477">
    <property type="entry name" value="Peptidoglycan-bd-like"/>
</dbReference>
<dbReference type="EMBL" id="DTKJ01000022">
    <property type="protein sequence ID" value="HGZ11292.1"/>
    <property type="molecule type" value="Genomic_DNA"/>
</dbReference>